<accession>A0ABV6N8N0</accession>
<evidence type="ECO:0000256" key="3">
    <source>
        <dbReference type="ARBA" id="ARBA00023163"/>
    </source>
</evidence>
<feature type="DNA-binding region" description="H-T-H motif" evidence="4">
    <location>
        <begin position="33"/>
        <end position="52"/>
    </location>
</feature>
<keyword evidence="2 4" id="KW-0238">DNA-binding</keyword>
<keyword evidence="3" id="KW-0804">Transcription</keyword>
<feature type="domain" description="HTH tetR-type" evidence="5">
    <location>
        <begin position="10"/>
        <end position="70"/>
    </location>
</feature>
<evidence type="ECO:0000256" key="1">
    <source>
        <dbReference type="ARBA" id="ARBA00023015"/>
    </source>
</evidence>
<dbReference type="PANTHER" id="PTHR47506:SF1">
    <property type="entry name" value="HTH-TYPE TRANSCRIPTIONAL REGULATOR YJDC"/>
    <property type="match status" value="1"/>
</dbReference>
<keyword evidence="1" id="KW-0805">Transcription regulation</keyword>
<dbReference type="PRINTS" id="PR00455">
    <property type="entry name" value="HTHTETR"/>
</dbReference>
<evidence type="ECO:0000256" key="4">
    <source>
        <dbReference type="PROSITE-ProRule" id="PRU00335"/>
    </source>
</evidence>
<evidence type="ECO:0000313" key="7">
    <source>
        <dbReference type="Proteomes" id="UP001589810"/>
    </source>
</evidence>
<dbReference type="InterPro" id="IPR009057">
    <property type="entry name" value="Homeodomain-like_sf"/>
</dbReference>
<organism evidence="6 7">
    <name type="scientific">Kutzneria chonburiensis</name>
    <dbReference type="NCBI Taxonomy" id="1483604"/>
    <lineage>
        <taxon>Bacteria</taxon>
        <taxon>Bacillati</taxon>
        <taxon>Actinomycetota</taxon>
        <taxon>Actinomycetes</taxon>
        <taxon>Pseudonocardiales</taxon>
        <taxon>Pseudonocardiaceae</taxon>
        <taxon>Kutzneria</taxon>
    </lineage>
</organism>
<evidence type="ECO:0000259" key="5">
    <source>
        <dbReference type="PROSITE" id="PS50977"/>
    </source>
</evidence>
<gene>
    <name evidence="6" type="ORF">ACFFH7_46155</name>
</gene>
<dbReference type="Gene3D" id="1.10.357.10">
    <property type="entry name" value="Tetracycline Repressor, domain 2"/>
    <property type="match status" value="1"/>
</dbReference>
<dbReference type="Proteomes" id="UP001589810">
    <property type="component" value="Unassembled WGS sequence"/>
</dbReference>
<dbReference type="EMBL" id="JBHLUD010000020">
    <property type="protein sequence ID" value="MFC0548963.1"/>
    <property type="molecule type" value="Genomic_DNA"/>
</dbReference>
<dbReference type="Pfam" id="PF00440">
    <property type="entry name" value="TetR_N"/>
    <property type="match status" value="1"/>
</dbReference>
<name>A0ABV6N8N0_9PSEU</name>
<dbReference type="InterPro" id="IPR001647">
    <property type="entry name" value="HTH_TetR"/>
</dbReference>
<dbReference type="PANTHER" id="PTHR47506">
    <property type="entry name" value="TRANSCRIPTIONAL REGULATORY PROTEIN"/>
    <property type="match status" value="1"/>
</dbReference>
<keyword evidence="7" id="KW-1185">Reference proteome</keyword>
<dbReference type="SUPFAM" id="SSF46689">
    <property type="entry name" value="Homeodomain-like"/>
    <property type="match status" value="1"/>
</dbReference>
<comment type="caution">
    <text evidence="6">The sequence shown here is derived from an EMBL/GenBank/DDBJ whole genome shotgun (WGS) entry which is preliminary data.</text>
</comment>
<reference evidence="6 7" key="1">
    <citation type="submission" date="2024-09" db="EMBL/GenBank/DDBJ databases">
        <authorList>
            <person name="Sun Q."/>
            <person name="Mori K."/>
        </authorList>
    </citation>
    <scope>NUCLEOTIDE SEQUENCE [LARGE SCALE GENOMIC DNA]</scope>
    <source>
        <strain evidence="6 7">TBRC 1432</strain>
    </source>
</reference>
<protein>
    <submittedName>
        <fullName evidence="6">TetR/AcrR family transcriptional regulator</fullName>
    </submittedName>
</protein>
<evidence type="ECO:0000313" key="6">
    <source>
        <dbReference type="EMBL" id="MFC0548963.1"/>
    </source>
</evidence>
<dbReference type="RefSeq" id="WP_273940449.1">
    <property type="nucleotide sequence ID" value="NZ_CP097263.1"/>
</dbReference>
<dbReference type="PROSITE" id="PS50977">
    <property type="entry name" value="HTH_TETR_2"/>
    <property type="match status" value="1"/>
</dbReference>
<proteinExistence type="predicted"/>
<evidence type="ECO:0000256" key="2">
    <source>
        <dbReference type="ARBA" id="ARBA00023125"/>
    </source>
</evidence>
<sequence>MAGLRERKKALTRQHIVETAARLFGERGYDQVSIVDVARAAEVSDQTVYNYFPAKQDLVLDRAEEYSRRYPQLVRDRPAGVSPAQALRVIAEADLDRHRRVTPEQTRGELPAISASSPTIRRYVLEMRDNHADAVAEAIVETTPGVHPAVARVHGAAIMKALQLMTDRLGQAVLAGVPNDVVADELTPVVAAMFDDLDRHF</sequence>